<name>A0AAV2JND4_KNICA</name>
<accession>A0AAV2JND4</accession>
<dbReference type="InterPro" id="IPR018253">
    <property type="entry name" value="DnaJ_domain_CS"/>
</dbReference>
<dbReference type="Proteomes" id="UP001497482">
    <property type="component" value="Chromosome 13"/>
</dbReference>
<feature type="region of interest" description="Disordered" evidence="4">
    <location>
        <begin position="182"/>
        <end position="219"/>
    </location>
</feature>
<dbReference type="Gene3D" id="1.10.287.110">
    <property type="entry name" value="DnaJ domain"/>
    <property type="match status" value="1"/>
</dbReference>
<dbReference type="PROSITE" id="PS50076">
    <property type="entry name" value="DNAJ_2"/>
    <property type="match status" value="1"/>
</dbReference>
<dbReference type="GO" id="GO:0031072">
    <property type="term" value="F:heat shock protein binding"/>
    <property type="evidence" value="ECO:0007669"/>
    <property type="project" value="TreeGrafter"/>
</dbReference>
<protein>
    <recommendedName>
        <fullName evidence="3">DnaJ homolog subfamily C member 9</fullName>
    </recommendedName>
</protein>
<sequence>MGLIERCSELFKTSSLYEVIGTTKQATEAEIRRGYYKVSLKVHPDRAPDDELATEKFQLLGKVYAVLTDTEQKAVYDEQGIVDEESDILSKDRCWDDYWRALFPQITVQDIIEFESKYKGTDEEQQDVLQAYVQHKGNMDAIMECVLCCTMEDEPRICSIIQDAIDKKEVTAFPAFVKESQKKKKARRKRGDKEREEAEQMQKEMGLGNEDDSLTKMIKLRQASRDSSFNSFLSNLEEKYAPKTKSKKGKK</sequence>
<keyword evidence="1" id="KW-0597">Phosphoprotein</keyword>
<dbReference type="GO" id="GO:0005737">
    <property type="term" value="C:cytoplasm"/>
    <property type="evidence" value="ECO:0007669"/>
    <property type="project" value="TreeGrafter"/>
</dbReference>
<comment type="function">
    <text evidence="2">Acts as a dual histone chaperone and heat shock co-chaperone. As a histone chaperone, forms a co-chaperone complex with MCM2 and histone H3-H4 heterodimers; and may thereby assist MCM2 in histone H3-H4 heterodimer recognition and facilitate the assembly of histones into nucleosomes. May also act as a histone co-chaperone together with TONSL. May recruit histone chaperones ASF1A, NASP and SPT2 to histone H3-H4 heterodimers. Also plays a role as co-chaperone of the HSP70 family of molecular chaperone proteins, such as HSPA1A, HSPA1B and HSPA8. As a co-chaperone, may play a role in the recruitment of HSP70-type molecular chaperone machinery to histone H3-H4 substrates, thereby maintaining the histone structural integrity. Exhibits activity to assemble histones onto DNA in vitro.</text>
</comment>
<dbReference type="PRINTS" id="PR00625">
    <property type="entry name" value="JDOMAIN"/>
</dbReference>
<reference evidence="6 7" key="1">
    <citation type="submission" date="2024-04" db="EMBL/GenBank/DDBJ databases">
        <authorList>
            <person name="Waldvogel A.-M."/>
            <person name="Schoenle A."/>
        </authorList>
    </citation>
    <scope>NUCLEOTIDE SEQUENCE [LARGE SCALE GENOMIC DNA]</scope>
</reference>
<dbReference type="InterPro" id="IPR052594">
    <property type="entry name" value="J_domain-containing_protein"/>
</dbReference>
<organism evidence="6 7">
    <name type="scientific">Knipowitschia caucasica</name>
    <name type="common">Caucasian dwarf goby</name>
    <name type="synonym">Pomatoschistus caucasicus</name>
    <dbReference type="NCBI Taxonomy" id="637954"/>
    <lineage>
        <taxon>Eukaryota</taxon>
        <taxon>Metazoa</taxon>
        <taxon>Chordata</taxon>
        <taxon>Craniata</taxon>
        <taxon>Vertebrata</taxon>
        <taxon>Euteleostomi</taxon>
        <taxon>Actinopterygii</taxon>
        <taxon>Neopterygii</taxon>
        <taxon>Teleostei</taxon>
        <taxon>Neoteleostei</taxon>
        <taxon>Acanthomorphata</taxon>
        <taxon>Gobiaria</taxon>
        <taxon>Gobiiformes</taxon>
        <taxon>Gobioidei</taxon>
        <taxon>Gobiidae</taxon>
        <taxon>Gobiinae</taxon>
        <taxon>Knipowitschia</taxon>
    </lineage>
</organism>
<dbReference type="PANTHER" id="PTHR44144">
    <property type="entry name" value="DNAJ HOMOLOG SUBFAMILY C MEMBER 9"/>
    <property type="match status" value="1"/>
</dbReference>
<dbReference type="FunFam" id="1.10.287.110:FF:000035">
    <property type="entry name" value="DnaJ homolog subfamily C member 9"/>
    <property type="match status" value="1"/>
</dbReference>
<dbReference type="InterPro" id="IPR056453">
    <property type="entry name" value="HTH_DNAJC9"/>
</dbReference>
<dbReference type="CDD" id="cd06257">
    <property type="entry name" value="DnaJ"/>
    <property type="match status" value="1"/>
</dbReference>
<dbReference type="AlphaFoldDB" id="A0AAV2JND4"/>
<feature type="domain" description="J" evidence="5">
    <location>
        <begin position="15"/>
        <end position="80"/>
    </location>
</feature>
<dbReference type="SUPFAM" id="SSF46565">
    <property type="entry name" value="Chaperone J-domain"/>
    <property type="match status" value="1"/>
</dbReference>
<dbReference type="SMART" id="SM00271">
    <property type="entry name" value="DnaJ"/>
    <property type="match status" value="1"/>
</dbReference>
<dbReference type="Pfam" id="PF00226">
    <property type="entry name" value="DnaJ"/>
    <property type="match status" value="1"/>
</dbReference>
<evidence type="ECO:0000256" key="4">
    <source>
        <dbReference type="SAM" id="MobiDB-lite"/>
    </source>
</evidence>
<evidence type="ECO:0000256" key="2">
    <source>
        <dbReference type="ARBA" id="ARBA00054761"/>
    </source>
</evidence>
<dbReference type="InterPro" id="IPR001623">
    <property type="entry name" value="DnaJ_domain"/>
</dbReference>
<dbReference type="GO" id="GO:0005634">
    <property type="term" value="C:nucleus"/>
    <property type="evidence" value="ECO:0007669"/>
    <property type="project" value="TreeGrafter"/>
</dbReference>
<evidence type="ECO:0000256" key="3">
    <source>
        <dbReference type="ARBA" id="ARBA00071610"/>
    </source>
</evidence>
<proteinExistence type="predicted"/>
<gene>
    <name evidence="6" type="ORF">KC01_LOCUS8997</name>
</gene>
<evidence type="ECO:0000259" key="5">
    <source>
        <dbReference type="PROSITE" id="PS50076"/>
    </source>
</evidence>
<dbReference type="PROSITE" id="PS00636">
    <property type="entry name" value="DNAJ_1"/>
    <property type="match status" value="1"/>
</dbReference>
<feature type="compositionally biased region" description="Basic and acidic residues" evidence="4">
    <location>
        <begin position="191"/>
        <end position="202"/>
    </location>
</feature>
<dbReference type="PANTHER" id="PTHR44144:SF1">
    <property type="entry name" value="DNAJ HOMOLOG SUBFAMILY C MEMBER 9"/>
    <property type="match status" value="1"/>
</dbReference>
<dbReference type="InterPro" id="IPR036869">
    <property type="entry name" value="J_dom_sf"/>
</dbReference>
<dbReference type="EMBL" id="OZ035835">
    <property type="protein sequence ID" value="CAL1577688.1"/>
    <property type="molecule type" value="Genomic_DNA"/>
</dbReference>
<dbReference type="Pfam" id="PF23302">
    <property type="entry name" value="HTH_DNAJC9"/>
    <property type="match status" value="1"/>
</dbReference>
<evidence type="ECO:0000313" key="6">
    <source>
        <dbReference type="EMBL" id="CAL1577688.1"/>
    </source>
</evidence>
<keyword evidence="7" id="KW-1185">Reference proteome</keyword>
<evidence type="ECO:0000313" key="7">
    <source>
        <dbReference type="Proteomes" id="UP001497482"/>
    </source>
</evidence>
<evidence type="ECO:0000256" key="1">
    <source>
        <dbReference type="ARBA" id="ARBA00022553"/>
    </source>
</evidence>